<keyword evidence="3 6" id="KW-0812">Transmembrane</keyword>
<sequence>MRTVSRGLPRLLAGTVSRGLPLLLAAPAIAYPWLAPNYYLVYAGALTVMYAAMATSWNLLGGFTGYVSLGHSAFFGLGAYGTGLLVVRLHVPWALALALSALLVTVFAVGVGIAAVRVRGASFVIVSIALVSMMNLIVQGWRSLTGGSTGLQVPSPFPGLHRGQTHMVFFYLFLALLVVALLSWWYVSRSRFGAGLRAIREDEDKAESLGVPTGAYKVAAFALSALFVALAGGLYALWFGSLDPIFVFSILIASYMVLMSLLGGVRHLYGPLLGALIVAPAGEYFLIALGETQIHLTATGLVLVLVVLFMPDGILARFTRRRAGPSIPDETADQRLEGVAP</sequence>
<dbReference type="InterPro" id="IPR043428">
    <property type="entry name" value="LivM-like"/>
</dbReference>
<organism evidence="7 8">
    <name type="scientific">Nonomuraea monospora</name>
    <dbReference type="NCBI Taxonomy" id="568818"/>
    <lineage>
        <taxon>Bacteria</taxon>
        <taxon>Bacillati</taxon>
        <taxon>Actinomycetota</taxon>
        <taxon>Actinomycetes</taxon>
        <taxon>Streptosporangiales</taxon>
        <taxon>Streptosporangiaceae</taxon>
        <taxon>Nonomuraea</taxon>
    </lineage>
</organism>
<keyword evidence="5 6" id="KW-0472">Membrane</keyword>
<comment type="subcellular location">
    <subcellularLocation>
        <location evidence="1">Cell membrane</location>
        <topology evidence="1">Multi-pass membrane protein</topology>
    </subcellularLocation>
</comment>
<feature type="transmembrane region" description="Helical" evidence="6">
    <location>
        <begin position="218"/>
        <end position="239"/>
    </location>
</feature>
<proteinExistence type="predicted"/>
<dbReference type="PANTHER" id="PTHR30482">
    <property type="entry name" value="HIGH-AFFINITY BRANCHED-CHAIN AMINO ACID TRANSPORT SYSTEM PERMEASE"/>
    <property type="match status" value="1"/>
</dbReference>
<evidence type="ECO:0000256" key="4">
    <source>
        <dbReference type="ARBA" id="ARBA00022989"/>
    </source>
</evidence>
<protein>
    <submittedName>
        <fullName evidence="7">Branched-chain amino acid ABC transporter permease</fullName>
    </submittedName>
</protein>
<feature type="transmembrane region" description="Helical" evidence="6">
    <location>
        <begin position="12"/>
        <end position="33"/>
    </location>
</feature>
<feature type="transmembrane region" description="Helical" evidence="6">
    <location>
        <begin position="245"/>
        <end position="265"/>
    </location>
</feature>
<gene>
    <name evidence="7" type="ORF">GCM10009850_003140</name>
</gene>
<feature type="transmembrane region" description="Helical" evidence="6">
    <location>
        <begin position="39"/>
        <end position="60"/>
    </location>
</feature>
<dbReference type="PANTHER" id="PTHR30482:SF10">
    <property type="entry name" value="HIGH-AFFINITY BRANCHED-CHAIN AMINO ACID TRANSPORT PROTEIN BRAE"/>
    <property type="match status" value="1"/>
</dbReference>
<feature type="transmembrane region" description="Helical" evidence="6">
    <location>
        <begin position="272"/>
        <end position="290"/>
    </location>
</feature>
<dbReference type="Pfam" id="PF02653">
    <property type="entry name" value="BPD_transp_2"/>
    <property type="match status" value="1"/>
</dbReference>
<accession>A0ABN3C4X1</accession>
<feature type="transmembrane region" description="Helical" evidence="6">
    <location>
        <begin position="67"/>
        <end position="87"/>
    </location>
</feature>
<dbReference type="RefSeq" id="WP_344470313.1">
    <property type="nucleotide sequence ID" value="NZ_BAAAQX010000001.1"/>
</dbReference>
<evidence type="ECO:0000256" key="1">
    <source>
        <dbReference type="ARBA" id="ARBA00004651"/>
    </source>
</evidence>
<keyword evidence="4 6" id="KW-1133">Transmembrane helix</keyword>
<feature type="transmembrane region" description="Helical" evidence="6">
    <location>
        <begin position="168"/>
        <end position="187"/>
    </location>
</feature>
<evidence type="ECO:0000256" key="6">
    <source>
        <dbReference type="SAM" id="Phobius"/>
    </source>
</evidence>
<comment type="caution">
    <text evidence="7">The sequence shown here is derived from an EMBL/GenBank/DDBJ whole genome shotgun (WGS) entry which is preliminary data.</text>
</comment>
<evidence type="ECO:0000313" key="7">
    <source>
        <dbReference type="EMBL" id="GAA2204351.1"/>
    </source>
</evidence>
<dbReference type="Proteomes" id="UP001499843">
    <property type="component" value="Unassembled WGS sequence"/>
</dbReference>
<evidence type="ECO:0000256" key="5">
    <source>
        <dbReference type="ARBA" id="ARBA00023136"/>
    </source>
</evidence>
<evidence type="ECO:0000256" key="2">
    <source>
        <dbReference type="ARBA" id="ARBA00022475"/>
    </source>
</evidence>
<evidence type="ECO:0000256" key="3">
    <source>
        <dbReference type="ARBA" id="ARBA00022692"/>
    </source>
</evidence>
<feature type="transmembrane region" description="Helical" evidence="6">
    <location>
        <begin position="296"/>
        <end position="316"/>
    </location>
</feature>
<name>A0ABN3C4X1_9ACTN</name>
<dbReference type="InterPro" id="IPR001851">
    <property type="entry name" value="ABC_transp_permease"/>
</dbReference>
<keyword evidence="8" id="KW-1185">Reference proteome</keyword>
<reference evidence="7 8" key="1">
    <citation type="journal article" date="2019" name="Int. J. Syst. Evol. Microbiol.">
        <title>The Global Catalogue of Microorganisms (GCM) 10K type strain sequencing project: providing services to taxonomists for standard genome sequencing and annotation.</title>
        <authorList>
            <consortium name="The Broad Institute Genomics Platform"/>
            <consortium name="The Broad Institute Genome Sequencing Center for Infectious Disease"/>
            <person name="Wu L."/>
            <person name="Ma J."/>
        </authorList>
    </citation>
    <scope>NUCLEOTIDE SEQUENCE [LARGE SCALE GENOMIC DNA]</scope>
    <source>
        <strain evidence="7 8">JCM 16114</strain>
    </source>
</reference>
<evidence type="ECO:0000313" key="8">
    <source>
        <dbReference type="Proteomes" id="UP001499843"/>
    </source>
</evidence>
<dbReference type="CDD" id="cd06581">
    <property type="entry name" value="TM_PBP1_LivM_like"/>
    <property type="match status" value="1"/>
</dbReference>
<keyword evidence="2" id="KW-1003">Cell membrane</keyword>
<feature type="transmembrane region" description="Helical" evidence="6">
    <location>
        <begin position="93"/>
        <end position="116"/>
    </location>
</feature>
<feature type="transmembrane region" description="Helical" evidence="6">
    <location>
        <begin position="123"/>
        <end position="141"/>
    </location>
</feature>
<dbReference type="EMBL" id="BAAAQX010000001">
    <property type="protein sequence ID" value="GAA2204351.1"/>
    <property type="molecule type" value="Genomic_DNA"/>
</dbReference>